<dbReference type="Proteomes" id="UP000305234">
    <property type="component" value="Unassembled WGS sequence"/>
</dbReference>
<name>A0A4U1Z4F4_9VIBR</name>
<dbReference type="GO" id="GO:0009117">
    <property type="term" value="P:nucleotide metabolic process"/>
    <property type="evidence" value="ECO:0007669"/>
    <property type="project" value="TreeGrafter"/>
</dbReference>
<sequence>MNKVFNATQSCIFCQINRDQSAHFLIAKSNSLRAVLDIHPITEGHLLILSRSHVSHLEELNDDEYKELFLFAKKLGLRVIEAFDDVNDYTLVVNNGTYSGQHIPHAHIHLIPRRKWDNINFYWRLLTRFINPTVSKRRLLKVSQKLKSHF</sequence>
<dbReference type="EMBL" id="SYUW01000006">
    <property type="protein sequence ID" value="TKF28229.1"/>
    <property type="molecule type" value="Genomic_DNA"/>
</dbReference>
<dbReference type="PANTHER" id="PTHR46648">
    <property type="entry name" value="HIT FAMILY PROTEIN 1"/>
    <property type="match status" value="1"/>
</dbReference>
<dbReference type="AlphaFoldDB" id="A0A4U1Z4F4"/>
<evidence type="ECO:0000256" key="2">
    <source>
        <dbReference type="PIRSR" id="PIRSR601310-3"/>
    </source>
</evidence>
<dbReference type="PROSITE" id="PS51084">
    <property type="entry name" value="HIT_2"/>
    <property type="match status" value="1"/>
</dbReference>
<feature type="domain" description="HIT" evidence="4">
    <location>
        <begin position="12"/>
        <end position="121"/>
    </location>
</feature>
<evidence type="ECO:0000256" key="3">
    <source>
        <dbReference type="PROSITE-ProRule" id="PRU00464"/>
    </source>
</evidence>
<dbReference type="Gene3D" id="3.30.428.10">
    <property type="entry name" value="HIT-like"/>
    <property type="match status" value="1"/>
</dbReference>
<organism evidence="5 6">
    <name type="scientific">Vibrio kanaloae</name>
    <dbReference type="NCBI Taxonomy" id="170673"/>
    <lineage>
        <taxon>Bacteria</taxon>
        <taxon>Pseudomonadati</taxon>
        <taxon>Pseudomonadota</taxon>
        <taxon>Gammaproteobacteria</taxon>
        <taxon>Vibrionales</taxon>
        <taxon>Vibrionaceae</taxon>
        <taxon>Vibrio</taxon>
    </lineage>
</organism>
<feature type="short sequence motif" description="Histidine triad motif" evidence="2 3">
    <location>
        <begin position="105"/>
        <end position="109"/>
    </location>
</feature>
<accession>A0A4U1Z4F4</accession>
<dbReference type="GeneID" id="300987424"/>
<dbReference type="SUPFAM" id="SSF54197">
    <property type="entry name" value="HIT-like"/>
    <property type="match status" value="1"/>
</dbReference>
<gene>
    <name evidence="5" type="ORF">FCV52_02930</name>
</gene>
<evidence type="ECO:0000256" key="1">
    <source>
        <dbReference type="PIRSR" id="PIRSR601310-1"/>
    </source>
</evidence>
<dbReference type="Pfam" id="PF01230">
    <property type="entry name" value="HIT"/>
    <property type="match status" value="1"/>
</dbReference>
<dbReference type="PANTHER" id="PTHR46648:SF1">
    <property type="entry name" value="ADENOSINE 5'-MONOPHOSPHORAMIDASE HNT1"/>
    <property type="match status" value="1"/>
</dbReference>
<dbReference type="InterPro" id="IPR001310">
    <property type="entry name" value="Histidine_triad_HIT"/>
</dbReference>
<evidence type="ECO:0000259" key="4">
    <source>
        <dbReference type="PROSITE" id="PS51084"/>
    </source>
</evidence>
<dbReference type="GO" id="GO:0003824">
    <property type="term" value="F:catalytic activity"/>
    <property type="evidence" value="ECO:0007669"/>
    <property type="project" value="InterPro"/>
</dbReference>
<evidence type="ECO:0000313" key="5">
    <source>
        <dbReference type="EMBL" id="TKF28229.1"/>
    </source>
</evidence>
<dbReference type="InterPro" id="IPR036265">
    <property type="entry name" value="HIT-like_sf"/>
</dbReference>
<dbReference type="RefSeq" id="WP_017094498.1">
    <property type="nucleotide sequence ID" value="NZ_JBFRJO010000053.1"/>
</dbReference>
<proteinExistence type="predicted"/>
<dbReference type="InterPro" id="IPR011146">
    <property type="entry name" value="HIT-like"/>
</dbReference>
<comment type="caution">
    <text evidence="5">The sequence shown here is derived from an EMBL/GenBank/DDBJ whole genome shotgun (WGS) entry which is preliminary data.</text>
</comment>
<feature type="active site" description="Tele-AMP-histidine intermediate" evidence="1">
    <location>
        <position position="107"/>
    </location>
</feature>
<evidence type="ECO:0000313" key="6">
    <source>
        <dbReference type="Proteomes" id="UP000305234"/>
    </source>
</evidence>
<reference evidence="5 6" key="1">
    <citation type="submission" date="2019-04" db="EMBL/GenBank/DDBJ databases">
        <title>A reverse ecology approach based on a biological definition of microbial populations.</title>
        <authorList>
            <person name="Arevalo P."/>
            <person name="Vaninsberghe D."/>
            <person name="Elsherbini J."/>
            <person name="Gore J."/>
            <person name="Polz M."/>
        </authorList>
    </citation>
    <scope>NUCLEOTIDE SEQUENCE [LARGE SCALE GENOMIC DNA]</scope>
    <source>
        <strain evidence="5 6">10N.261.46.E4</strain>
    </source>
</reference>
<protein>
    <submittedName>
        <fullName evidence="5">HIT family protein</fullName>
    </submittedName>
</protein>